<dbReference type="AlphaFoldDB" id="A0AAV6XNJ8"/>
<reference evidence="3" key="1">
    <citation type="submission" date="2019-10" db="EMBL/GenBank/DDBJ databases">
        <authorList>
            <person name="Zhang R."/>
            <person name="Pan Y."/>
            <person name="Wang J."/>
            <person name="Ma R."/>
            <person name="Yu S."/>
        </authorList>
    </citation>
    <scope>NUCLEOTIDE SEQUENCE</scope>
    <source>
        <strain evidence="3">LA-IB0</strain>
        <tissue evidence="3">Leaf</tissue>
    </source>
</reference>
<name>A0AAV6XNJ8_9LAMI</name>
<accession>A0AAV6XNJ8</accession>
<dbReference type="EMBL" id="WHWC01000006">
    <property type="protein sequence ID" value="KAG8380693.1"/>
    <property type="molecule type" value="Genomic_DNA"/>
</dbReference>
<dbReference type="Proteomes" id="UP000826271">
    <property type="component" value="Unassembled WGS sequence"/>
</dbReference>
<organism evidence="3 4">
    <name type="scientific">Buddleja alternifolia</name>
    <dbReference type="NCBI Taxonomy" id="168488"/>
    <lineage>
        <taxon>Eukaryota</taxon>
        <taxon>Viridiplantae</taxon>
        <taxon>Streptophyta</taxon>
        <taxon>Embryophyta</taxon>
        <taxon>Tracheophyta</taxon>
        <taxon>Spermatophyta</taxon>
        <taxon>Magnoliopsida</taxon>
        <taxon>eudicotyledons</taxon>
        <taxon>Gunneridae</taxon>
        <taxon>Pentapetalae</taxon>
        <taxon>asterids</taxon>
        <taxon>lamiids</taxon>
        <taxon>Lamiales</taxon>
        <taxon>Scrophulariaceae</taxon>
        <taxon>Buddlejeae</taxon>
        <taxon>Buddleja</taxon>
    </lineage>
</organism>
<proteinExistence type="predicted"/>
<evidence type="ECO:0000256" key="1">
    <source>
        <dbReference type="SAM" id="MobiDB-lite"/>
    </source>
</evidence>
<comment type="caution">
    <text evidence="3">The sequence shown here is derived from an EMBL/GenBank/DDBJ whole genome shotgun (WGS) entry which is preliminary data.</text>
</comment>
<evidence type="ECO:0000313" key="4">
    <source>
        <dbReference type="Proteomes" id="UP000826271"/>
    </source>
</evidence>
<dbReference type="InterPro" id="IPR046796">
    <property type="entry name" value="Transposase_32_dom"/>
</dbReference>
<protein>
    <recommendedName>
        <fullName evidence="2">Putative plant transposon protein domain-containing protein</fullName>
    </recommendedName>
</protein>
<evidence type="ECO:0000259" key="2">
    <source>
        <dbReference type="Pfam" id="PF20167"/>
    </source>
</evidence>
<keyword evidence="4" id="KW-1185">Reference proteome</keyword>
<gene>
    <name evidence="3" type="ORF">BUALT_Bualt06G0042500</name>
</gene>
<evidence type="ECO:0000313" key="3">
    <source>
        <dbReference type="EMBL" id="KAG8380693.1"/>
    </source>
</evidence>
<feature type="region of interest" description="Disordered" evidence="1">
    <location>
        <begin position="288"/>
        <end position="307"/>
    </location>
</feature>
<dbReference type="Pfam" id="PF20167">
    <property type="entry name" value="Transposase_32"/>
    <property type="match status" value="1"/>
</dbReference>
<sequence>MSMAKKRTRTSESSETATFVSDEAKKRYTKHIMKHKFLIEKGLTVTEGRIPEIIAKNKWEQLVARLKLAVKSIVRMRQSIRMTNCTYGNMDNLNTNWLALDKTLCKPGMTLNRRDGGTVLFPSNALNRDLKLLHHFFCANLLPTSHLSDVSVERAKLLYVILIEEPLDVGDVIHDSIMRCATDHKKSLWHPSLITALCRDVNVKIADNEEERNPEEDFDDRFYCRLHCWTTGHSSTLATSAARRSLNVNDRLAHLKQRHDATLNYIQKWFTTLSTHLQIQTMDFPPIPQFDTGTSSTAHQHDEAELD</sequence>
<feature type="domain" description="Putative plant transposon protein" evidence="2">
    <location>
        <begin position="84"/>
        <end position="203"/>
    </location>
</feature>